<name>A0A3S1B2N5_9CYAN</name>
<reference evidence="1" key="1">
    <citation type="submission" date="2018-12" db="EMBL/GenBank/DDBJ databases">
        <authorList>
            <person name="Will S."/>
            <person name="Neumann-Schaal M."/>
            <person name="Henke P."/>
        </authorList>
    </citation>
    <scope>NUCLEOTIDE SEQUENCE</scope>
    <source>
        <strain evidence="1">PCC 7102</strain>
    </source>
</reference>
<dbReference type="Pfam" id="PF05013">
    <property type="entry name" value="FGase"/>
    <property type="match status" value="1"/>
</dbReference>
<keyword evidence="2" id="KW-1185">Reference proteome</keyword>
<dbReference type="InterPro" id="IPR007709">
    <property type="entry name" value="N-FG_amidohydro"/>
</dbReference>
<dbReference type="AlphaFoldDB" id="A0A3S1B2N5"/>
<dbReference type="Gene3D" id="3.40.630.40">
    <property type="entry name" value="Zn-dependent exopeptidases"/>
    <property type="match status" value="1"/>
</dbReference>
<dbReference type="SUPFAM" id="SSF53187">
    <property type="entry name" value="Zn-dependent exopeptidases"/>
    <property type="match status" value="1"/>
</dbReference>
<comment type="caution">
    <text evidence="1">The sequence shown here is derived from an EMBL/GenBank/DDBJ whole genome shotgun (WGS) entry which is preliminary data.</text>
</comment>
<protein>
    <submittedName>
        <fullName evidence="1">N-formylglutamate amidohydrolase</fullName>
    </submittedName>
</protein>
<proteinExistence type="predicted"/>
<dbReference type="GO" id="GO:0016787">
    <property type="term" value="F:hydrolase activity"/>
    <property type="evidence" value="ECO:0007669"/>
    <property type="project" value="UniProtKB-KW"/>
</dbReference>
<gene>
    <name evidence="1" type="ORF">DSM106972_052120</name>
</gene>
<sequence>MELFTIHTPTVKAIPLIANLPHSGLYIPPDIAVMMAPAHLQSLPNSDWHLEKLYDFLPSLGITVMQANYNRYVVDLNRQAKEPLSGNFWSAVVPLQTAFGKPIYQTTPAPYQIQERINKYYITYHNQLSQLIEQKVREFGKVYLLDLHSFGGLIDDEVCLGNVNGKTCTENFINTVELAFINQKYQVVKNKTFTGGYITRHYSENKNVETLQIEIRYQTYLSEQDLDKPLIPQWDVPNFYFSKVKLQQIIADIANKYNE</sequence>
<dbReference type="Proteomes" id="UP000271624">
    <property type="component" value="Unassembled WGS sequence"/>
</dbReference>
<accession>A0A3S1B2N5</accession>
<reference evidence="1" key="2">
    <citation type="journal article" date="2019" name="Genome Biol. Evol.">
        <title>Day and night: Metabolic profiles and evolutionary relationships of six axenic non-marine cyanobacteria.</title>
        <authorList>
            <person name="Will S.E."/>
            <person name="Henke P."/>
            <person name="Boedeker C."/>
            <person name="Huang S."/>
            <person name="Brinkmann H."/>
            <person name="Rohde M."/>
            <person name="Jarek M."/>
            <person name="Friedl T."/>
            <person name="Seufert S."/>
            <person name="Schumacher M."/>
            <person name="Overmann J."/>
            <person name="Neumann-Schaal M."/>
            <person name="Petersen J."/>
        </authorList>
    </citation>
    <scope>NUCLEOTIDE SEQUENCE [LARGE SCALE GENOMIC DNA]</scope>
    <source>
        <strain evidence="1">PCC 7102</strain>
    </source>
</reference>
<keyword evidence="1" id="KW-0378">Hydrolase</keyword>
<evidence type="ECO:0000313" key="1">
    <source>
        <dbReference type="EMBL" id="RUT03573.1"/>
    </source>
</evidence>
<dbReference type="EMBL" id="RSCL01000013">
    <property type="protein sequence ID" value="RUT03573.1"/>
    <property type="molecule type" value="Genomic_DNA"/>
</dbReference>
<dbReference type="OrthoDB" id="8716700at2"/>
<evidence type="ECO:0000313" key="2">
    <source>
        <dbReference type="Proteomes" id="UP000271624"/>
    </source>
</evidence>
<organism evidence="1 2">
    <name type="scientific">Dulcicalothrix desertica PCC 7102</name>
    <dbReference type="NCBI Taxonomy" id="232991"/>
    <lineage>
        <taxon>Bacteria</taxon>
        <taxon>Bacillati</taxon>
        <taxon>Cyanobacteriota</taxon>
        <taxon>Cyanophyceae</taxon>
        <taxon>Nostocales</taxon>
        <taxon>Calotrichaceae</taxon>
        <taxon>Dulcicalothrix</taxon>
    </lineage>
</organism>
<dbReference type="RefSeq" id="WP_127083518.1">
    <property type="nucleotide sequence ID" value="NZ_RSCL01000013.1"/>
</dbReference>